<feature type="domain" description="ATPase AAA-type core" evidence="1">
    <location>
        <begin position="7"/>
        <end position="81"/>
    </location>
</feature>
<keyword evidence="3" id="KW-1185">Reference proteome</keyword>
<gene>
    <name evidence="2" type="ORF">DFH07DRAFT_702446</name>
</gene>
<feature type="non-terminal residue" evidence="2">
    <location>
        <position position="162"/>
    </location>
</feature>
<reference evidence="2" key="1">
    <citation type="submission" date="2023-03" db="EMBL/GenBank/DDBJ databases">
        <title>Massive genome expansion in bonnet fungi (Mycena s.s.) driven by repeated elements and novel gene families across ecological guilds.</title>
        <authorList>
            <consortium name="Lawrence Berkeley National Laboratory"/>
            <person name="Harder C.B."/>
            <person name="Miyauchi S."/>
            <person name="Viragh M."/>
            <person name="Kuo A."/>
            <person name="Thoen E."/>
            <person name="Andreopoulos B."/>
            <person name="Lu D."/>
            <person name="Skrede I."/>
            <person name="Drula E."/>
            <person name="Henrissat B."/>
            <person name="Morin E."/>
            <person name="Kohler A."/>
            <person name="Barry K."/>
            <person name="LaButti K."/>
            <person name="Morin E."/>
            <person name="Salamov A."/>
            <person name="Lipzen A."/>
            <person name="Mereny Z."/>
            <person name="Hegedus B."/>
            <person name="Baldrian P."/>
            <person name="Stursova M."/>
            <person name="Weitz H."/>
            <person name="Taylor A."/>
            <person name="Grigoriev I.V."/>
            <person name="Nagy L.G."/>
            <person name="Martin F."/>
            <person name="Kauserud H."/>
        </authorList>
    </citation>
    <scope>NUCLEOTIDE SEQUENCE</scope>
    <source>
        <strain evidence="2">CBHHK188m</strain>
    </source>
</reference>
<accession>A0AAD7I758</accession>
<comment type="caution">
    <text evidence="2">The sequence shown here is derived from an EMBL/GenBank/DDBJ whole genome shotgun (WGS) entry which is preliminary data.</text>
</comment>
<dbReference type="AlphaFoldDB" id="A0AAD7I758"/>
<dbReference type="EMBL" id="JARJLG010000155">
    <property type="protein sequence ID" value="KAJ7735377.1"/>
    <property type="molecule type" value="Genomic_DNA"/>
</dbReference>
<dbReference type="Gene3D" id="3.40.50.300">
    <property type="entry name" value="P-loop containing nucleotide triphosphate hydrolases"/>
    <property type="match status" value="1"/>
</dbReference>
<evidence type="ECO:0000313" key="3">
    <source>
        <dbReference type="Proteomes" id="UP001215280"/>
    </source>
</evidence>
<dbReference type="InterPro" id="IPR027417">
    <property type="entry name" value="P-loop_NTPase"/>
</dbReference>
<dbReference type="GO" id="GO:0005524">
    <property type="term" value="F:ATP binding"/>
    <property type="evidence" value="ECO:0007669"/>
    <property type="project" value="InterPro"/>
</dbReference>
<evidence type="ECO:0000259" key="1">
    <source>
        <dbReference type="Pfam" id="PF00004"/>
    </source>
</evidence>
<dbReference type="SUPFAM" id="SSF52540">
    <property type="entry name" value="P-loop containing nucleoside triphosphate hydrolases"/>
    <property type="match status" value="1"/>
</dbReference>
<protein>
    <recommendedName>
        <fullName evidence="1">ATPase AAA-type core domain-containing protein</fullName>
    </recommendedName>
</protein>
<dbReference type="Pfam" id="PF00004">
    <property type="entry name" value="AAA"/>
    <property type="match status" value="1"/>
</dbReference>
<evidence type="ECO:0000313" key="2">
    <source>
        <dbReference type="EMBL" id="KAJ7735377.1"/>
    </source>
</evidence>
<dbReference type="Proteomes" id="UP001215280">
    <property type="component" value="Unassembled WGS sequence"/>
</dbReference>
<organism evidence="2 3">
    <name type="scientific">Mycena maculata</name>
    <dbReference type="NCBI Taxonomy" id="230809"/>
    <lineage>
        <taxon>Eukaryota</taxon>
        <taxon>Fungi</taxon>
        <taxon>Dikarya</taxon>
        <taxon>Basidiomycota</taxon>
        <taxon>Agaricomycotina</taxon>
        <taxon>Agaricomycetes</taxon>
        <taxon>Agaricomycetidae</taxon>
        <taxon>Agaricales</taxon>
        <taxon>Marasmiineae</taxon>
        <taxon>Mycenaceae</taxon>
        <taxon>Mycena</taxon>
    </lineage>
</organism>
<dbReference type="InterPro" id="IPR003959">
    <property type="entry name" value="ATPase_AAA_core"/>
</dbReference>
<dbReference type="PANTHER" id="PTHR46411">
    <property type="entry name" value="FAMILY ATPASE, PUTATIVE-RELATED"/>
    <property type="match status" value="1"/>
</dbReference>
<dbReference type="PANTHER" id="PTHR46411:SF3">
    <property type="entry name" value="AAA+ ATPASE DOMAIN-CONTAINING PROTEIN"/>
    <property type="match status" value="1"/>
</dbReference>
<sequence>GTNPVDLDKVLSKISSFLLLRDAVVLIDEADVFLQERGTADVDRTAMVAVFLRQLEYFQEILFLTTNRVKQFDAAFQSRIHLSLRYGDLLRAEKEQLWRAFLERIGTAGFRLDKSSEQQSQTLSRRNLNGRQIKNIVELSVALAEEGGRGEALTYAHPVRTM</sequence>
<feature type="non-terminal residue" evidence="2">
    <location>
        <position position="1"/>
    </location>
</feature>
<name>A0AAD7I758_9AGAR</name>
<proteinExistence type="predicted"/>
<dbReference type="GO" id="GO:0016887">
    <property type="term" value="F:ATP hydrolysis activity"/>
    <property type="evidence" value="ECO:0007669"/>
    <property type="project" value="InterPro"/>
</dbReference>